<evidence type="ECO:0000256" key="6">
    <source>
        <dbReference type="ARBA" id="ARBA00023002"/>
    </source>
</evidence>
<dbReference type="GO" id="GO:0048038">
    <property type="term" value="F:quinone binding"/>
    <property type="evidence" value="ECO:0007669"/>
    <property type="project" value="UniProtKB-KW"/>
</dbReference>
<evidence type="ECO:0000256" key="10">
    <source>
        <dbReference type="SAM" id="Phobius"/>
    </source>
</evidence>
<evidence type="ECO:0000256" key="2">
    <source>
        <dbReference type="ARBA" id="ARBA00006214"/>
    </source>
</evidence>
<feature type="domain" description="Vitamin K epoxide reductase" evidence="11">
    <location>
        <begin position="32"/>
        <end position="173"/>
    </location>
</feature>
<evidence type="ECO:0000313" key="12">
    <source>
        <dbReference type="EMBL" id="MBB4882848.1"/>
    </source>
</evidence>
<sequence length="220" mass="23512">MDDTMTRTVPTRDAAADDGSHAIADPCWSARPTGTAVMLIVTSLVSLAATIIIMVERAILTADPTYVTSCDINPWLSCGRVMQSWQAMTFGFPNPLIGLVAFPMLITVGAALLAGGRFARWFWVLLNIGLVGGLAFAAWLWYAAVYSIGTLCLYCMVVWAMVIVQTVLVTSRNLQTGALPVGPRIAALARDLAWPVIVLLWVLVAASILMEMGLGVIGLG</sequence>
<name>A0A7W7L3A7_9MICC</name>
<reference evidence="12 13" key="1">
    <citation type="submission" date="2020-08" db="EMBL/GenBank/DDBJ databases">
        <title>Sequencing the genomes of 1000 actinobacteria strains.</title>
        <authorList>
            <person name="Klenk H.-P."/>
        </authorList>
    </citation>
    <scope>NUCLEOTIDE SEQUENCE [LARGE SCALE GENOMIC DNA]</scope>
    <source>
        <strain evidence="12 13">DSM 19079</strain>
    </source>
</reference>
<dbReference type="Pfam" id="PF07884">
    <property type="entry name" value="VKOR"/>
    <property type="match status" value="1"/>
</dbReference>
<evidence type="ECO:0000256" key="8">
    <source>
        <dbReference type="ARBA" id="ARBA00023157"/>
    </source>
</evidence>
<dbReference type="Proteomes" id="UP000560081">
    <property type="component" value="Unassembled WGS sequence"/>
</dbReference>
<comment type="caution">
    <text evidence="12">The sequence shown here is derived from an EMBL/GenBank/DDBJ whole genome shotgun (WGS) entry which is preliminary data.</text>
</comment>
<keyword evidence="8" id="KW-1015">Disulfide bond</keyword>
<evidence type="ECO:0000256" key="1">
    <source>
        <dbReference type="ARBA" id="ARBA00004141"/>
    </source>
</evidence>
<dbReference type="GO" id="GO:0016491">
    <property type="term" value="F:oxidoreductase activity"/>
    <property type="evidence" value="ECO:0007669"/>
    <property type="project" value="UniProtKB-KW"/>
</dbReference>
<accession>A0A7W7L3A7</accession>
<evidence type="ECO:0000256" key="5">
    <source>
        <dbReference type="ARBA" id="ARBA00022989"/>
    </source>
</evidence>
<dbReference type="Gene3D" id="1.20.1440.130">
    <property type="entry name" value="VKOR domain"/>
    <property type="match status" value="1"/>
</dbReference>
<dbReference type="InterPro" id="IPR038354">
    <property type="entry name" value="VKOR_sf"/>
</dbReference>
<dbReference type="InterPro" id="IPR012932">
    <property type="entry name" value="VKOR"/>
</dbReference>
<dbReference type="CDD" id="cd12922">
    <property type="entry name" value="VKOR_5"/>
    <property type="match status" value="1"/>
</dbReference>
<organism evidence="12 13">
    <name type="scientific">Micrococcus flavus</name>
    <dbReference type="NCBI Taxonomy" id="384602"/>
    <lineage>
        <taxon>Bacteria</taxon>
        <taxon>Bacillati</taxon>
        <taxon>Actinomycetota</taxon>
        <taxon>Actinomycetes</taxon>
        <taxon>Micrococcales</taxon>
        <taxon>Micrococcaceae</taxon>
        <taxon>Micrococcus</taxon>
    </lineage>
</organism>
<feature type="transmembrane region" description="Helical" evidence="10">
    <location>
        <begin position="36"/>
        <end position="55"/>
    </location>
</feature>
<feature type="transmembrane region" description="Helical" evidence="10">
    <location>
        <begin position="148"/>
        <end position="171"/>
    </location>
</feature>
<gene>
    <name evidence="12" type="ORF">BJ976_001199</name>
</gene>
<keyword evidence="3 10" id="KW-0812">Transmembrane</keyword>
<keyword evidence="5 10" id="KW-1133">Transmembrane helix</keyword>
<evidence type="ECO:0000256" key="3">
    <source>
        <dbReference type="ARBA" id="ARBA00022692"/>
    </source>
</evidence>
<keyword evidence="13" id="KW-1185">Reference proteome</keyword>
<dbReference type="AlphaFoldDB" id="A0A7W7L3A7"/>
<feature type="transmembrane region" description="Helical" evidence="10">
    <location>
        <begin position="96"/>
        <end position="114"/>
    </location>
</feature>
<dbReference type="InterPro" id="IPR041714">
    <property type="entry name" value="VKOR_Actinobacteria"/>
</dbReference>
<keyword evidence="4" id="KW-0874">Quinone</keyword>
<protein>
    <submittedName>
        <fullName evidence="12">Putative membrane protein</fullName>
    </submittedName>
</protein>
<evidence type="ECO:0000256" key="4">
    <source>
        <dbReference type="ARBA" id="ARBA00022719"/>
    </source>
</evidence>
<keyword evidence="6" id="KW-0560">Oxidoreductase</keyword>
<evidence type="ECO:0000256" key="9">
    <source>
        <dbReference type="ARBA" id="ARBA00023284"/>
    </source>
</evidence>
<dbReference type="EMBL" id="JACHMC010000001">
    <property type="protein sequence ID" value="MBB4882848.1"/>
    <property type="molecule type" value="Genomic_DNA"/>
</dbReference>
<comment type="similarity">
    <text evidence="2">Belongs to the VKOR family.</text>
</comment>
<dbReference type="RefSeq" id="WP_229667074.1">
    <property type="nucleotide sequence ID" value="NZ_BMLA01000001.1"/>
</dbReference>
<feature type="transmembrane region" description="Helical" evidence="10">
    <location>
        <begin position="121"/>
        <end position="142"/>
    </location>
</feature>
<evidence type="ECO:0000259" key="11">
    <source>
        <dbReference type="SMART" id="SM00756"/>
    </source>
</evidence>
<dbReference type="SMART" id="SM00756">
    <property type="entry name" value="VKc"/>
    <property type="match status" value="1"/>
</dbReference>
<comment type="subcellular location">
    <subcellularLocation>
        <location evidence="1">Membrane</location>
        <topology evidence="1">Multi-pass membrane protein</topology>
    </subcellularLocation>
</comment>
<keyword evidence="9" id="KW-0676">Redox-active center</keyword>
<feature type="transmembrane region" description="Helical" evidence="10">
    <location>
        <begin position="192"/>
        <end position="217"/>
    </location>
</feature>
<proteinExistence type="inferred from homology"/>
<evidence type="ECO:0000313" key="13">
    <source>
        <dbReference type="Proteomes" id="UP000560081"/>
    </source>
</evidence>
<evidence type="ECO:0000256" key="7">
    <source>
        <dbReference type="ARBA" id="ARBA00023136"/>
    </source>
</evidence>
<dbReference type="GO" id="GO:0016020">
    <property type="term" value="C:membrane"/>
    <property type="evidence" value="ECO:0007669"/>
    <property type="project" value="UniProtKB-SubCell"/>
</dbReference>
<keyword evidence="7 10" id="KW-0472">Membrane</keyword>